<dbReference type="Proteomes" id="UP000255297">
    <property type="component" value="Unassembled WGS sequence"/>
</dbReference>
<feature type="transmembrane region" description="Helical" evidence="1">
    <location>
        <begin position="22"/>
        <end position="43"/>
    </location>
</feature>
<keyword evidence="3" id="KW-1185">Reference proteome</keyword>
<evidence type="ECO:0000313" key="2">
    <source>
        <dbReference type="EMBL" id="STY29341.1"/>
    </source>
</evidence>
<evidence type="ECO:0000313" key="3">
    <source>
        <dbReference type="Proteomes" id="UP000255297"/>
    </source>
</evidence>
<accession>A0A378LZ48</accession>
<protein>
    <submittedName>
        <fullName evidence="2">Uncharacterized protein</fullName>
    </submittedName>
</protein>
<proteinExistence type="predicted"/>
<keyword evidence="1" id="KW-0472">Membrane</keyword>
<reference evidence="2 3" key="1">
    <citation type="submission" date="2018-06" db="EMBL/GenBank/DDBJ databases">
        <authorList>
            <consortium name="Pathogen Informatics"/>
            <person name="Doyle S."/>
        </authorList>
    </citation>
    <scope>NUCLEOTIDE SEQUENCE [LARGE SCALE GENOMIC DNA]</scope>
    <source>
        <strain evidence="2 3">NCTC11532</strain>
    </source>
</reference>
<evidence type="ECO:0000256" key="1">
    <source>
        <dbReference type="SAM" id="Phobius"/>
    </source>
</evidence>
<keyword evidence="1" id="KW-0812">Transmembrane</keyword>
<name>A0A378LZ48_9GAMM</name>
<keyword evidence="1" id="KW-1133">Transmembrane helix</keyword>
<organism evidence="2 3">
    <name type="scientific">Legionella wadsworthii</name>
    <dbReference type="NCBI Taxonomy" id="28088"/>
    <lineage>
        <taxon>Bacteria</taxon>
        <taxon>Pseudomonadati</taxon>
        <taxon>Pseudomonadota</taxon>
        <taxon>Gammaproteobacteria</taxon>
        <taxon>Legionellales</taxon>
        <taxon>Legionellaceae</taxon>
        <taxon>Legionella</taxon>
    </lineage>
</organism>
<dbReference type="AlphaFoldDB" id="A0A378LZ48"/>
<sequence>METLHITIKSTTEMLTGLAGDILAMVAAVNVLLIVGAVVPFVVRKFAINIIDPGIN</sequence>
<dbReference type="EMBL" id="UGPB01000001">
    <property type="protein sequence ID" value="STY29341.1"/>
    <property type="molecule type" value="Genomic_DNA"/>
</dbReference>
<dbReference type="STRING" id="1122170.GCA_000701265_00960"/>
<gene>
    <name evidence="2" type="ORF">NCTC11532_01526</name>
</gene>